<organism evidence="5 6">
    <name type="scientific">Blastococcus jejuensis</name>
    <dbReference type="NCBI Taxonomy" id="351224"/>
    <lineage>
        <taxon>Bacteria</taxon>
        <taxon>Bacillati</taxon>
        <taxon>Actinomycetota</taxon>
        <taxon>Actinomycetes</taxon>
        <taxon>Geodermatophilales</taxon>
        <taxon>Geodermatophilaceae</taxon>
        <taxon>Blastococcus</taxon>
    </lineage>
</organism>
<dbReference type="Pfam" id="PF01593">
    <property type="entry name" value="Amino_oxidase"/>
    <property type="match status" value="1"/>
</dbReference>
<evidence type="ECO:0000313" key="6">
    <source>
        <dbReference type="Proteomes" id="UP001499924"/>
    </source>
</evidence>
<comment type="subunit">
    <text evidence="2">Interacts with COX5B; this interaction may contribute to localize PYROXD2 to the inner face of the inner mitochondrial membrane.</text>
</comment>
<evidence type="ECO:0000259" key="4">
    <source>
        <dbReference type="Pfam" id="PF01593"/>
    </source>
</evidence>
<feature type="domain" description="Amine oxidase" evidence="4">
    <location>
        <begin position="57"/>
        <end position="545"/>
    </location>
</feature>
<dbReference type="PANTHER" id="PTHR10668">
    <property type="entry name" value="PHYTOENE DEHYDROGENASE"/>
    <property type="match status" value="1"/>
</dbReference>
<dbReference type="EMBL" id="BAAAVV010000004">
    <property type="protein sequence ID" value="GAA3167031.1"/>
    <property type="molecule type" value="Genomic_DNA"/>
</dbReference>
<proteinExistence type="predicted"/>
<evidence type="ECO:0000256" key="1">
    <source>
        <dbReference type="ARBA" id="ARBA00037217"/>
    </source>
</evidence>
<reference evidence="6" key="1">
    <citation type="journal article" date="2019" name="Int. J. Syst. Evol. Microbiol.">
        <title>The Global Catalogue of Microorganisms (GCM) 10K type strain sequencing project: providing services to taxonomists for standard genome sequencing and annotation.</title>
        <authorList>
            <consortium name="The Broad Institute Genomics Platform"/>
            <consortium name="The Broad Institute Genome Sequencing Center for Infectious Disease"/>
            <person name="Wu L."/>
            <person name="Ma J."/>
        </authorList>
    </citation>
    <scope>NUCLEOTIDE SEQUENCE [LARGE SCALE GENOMIC DNA]</scope>
    <source>
        <strain evidence="6">JCM 15614</strain>
    </source>
</reference>
<evidence type="ECO:0000256" key="3">
    <source>
        <dbReference type="ARBA" id="ARBA00040298"/>
    </source>
</evidence>
<comment type="caution">
    <text evidence="5">The sequence shown here is derived from an EMBL/GenBank/DDBJ whole genome shotgun (WGS) entry which is preliminary data.</text>
</comment>
<evidence type="ECO:0000313" key="5">
    <source>
        <dbReference type="EMBL" id="GAA3167031.1"/>
    </source>
</evidence>
<dbReference type="InterPro" id="IPR002937">
    <property type="entry name" value="Amino_oxidase"/>
</dbReference>
<dbReference type="Proteomes" id="UP001499924">
    <property type="component" value="Unassembled WGS sequence"/>
</dbReference>
<dbReference type="RefSeq" id="WP_344688664.1">
    <property type="nucleotide sequence ID" value="NZ_BAAAVV010000004.1"/>
</dbReference>
<evidence type="ECO:0000256" key="2">
    <source>
        <dbReference type="ARBA" id="ARBA00038825"/>
    </source>
</evidence>
<comment type="function">
    <text evidence="1">Probable oxidoreductase that may play a role as regulator of mitochondrial function.</text>
</comment>
<dbReference type="InterPro" id="IPR036188">
    <property type="entry name" value="FAD/NAD-bd_sf"/>
</dbReference>
<sequence>MHLPAACAAGVTGPPTFEGTPIEMAADTSQPRTGATTPGIALPVDVDVVVVGAGHNGLVAAGYLAAAGLEVLVLEAGPAPGGDTITEELTLPGFAHDSCSSAHVLIQSNPLMRDDELGLLSRYGLEYVLTDPAVVMPQPDGDCLVMRPDLDATCDEIARWSEADARALRAMVTEWTGGLAAVHGRWSSGFDLGESEAAGRYRALRARSAWDVVHERFAHPTVRALVLWMAMATIQDPRRPGTGFLPSSLTSGRLSFGWSTPRGGSGALPDALVRLIEDSGGRVVCSAPVECVEVEGGRATGVRTADGARVRARRAVVSSAHLARLAGMLDGSGPAAAPPADLVAARDQWRPGLSVFAVHAALRGDLTYPTHSGPVASVAAGLGTPEGLARQIDAFHRGEPDATDPWLLVVNQSVVDPTRVPGGGGTFKILTIAPYERSDGRDWSAARDGYAEQLMDLVRARSTGLADAEVLAVRAESPVDVAAHNVHNLGGSCHGGEFELPDGSIIPGWLSYRTSVPGLFATGATTHPGGSVSGRPGRNAARAVLTDLGIDPATVMGPS</sequence>
<dbReference type="SUPFAM" id="SSF51905">
    <property type="entry name" value="FAD/NAD(P)-binding domain"/>
    <property type="match status" value="1"/>
</dbReference>
<protein>
    <recommendedName>
        <fullName evidence="3">Pyridine nucleotide-disulfide oxidoreductase domain-containing protein 2</fullName>
    </recommendedName>
</protein>
<accession>A0ABP6P4G1</accession>
<name>A0ABP6P4G1_9ACTN</name>
<keyword evidence="6" id="KW-1185">Reference proteome</keyword>
<gene>
    <name evidence="5" type="ORF">GCM10010531_19640</name>
</gene>
<dbReference type="Gene3D" id="3.50.50.60">
    <property type="entry name" value="FAD/NAD(P)-binding domain"/>
    <property type="match status" value="2"/>
</dbReference>
<dbReference type="PANTHER" id="PTHR10668:SF103">
    <property type="entry name" value="PYRIDINE NUCLEOTIDE-DISULFIDE OXIDOREDUCTASE DOMAIN-CONTAINING PROTEIN 2"/>
    <property type="match status" value="1"/>
</dbReference>